<dbReference type="EMBL" id="JAOPKA010000030">
    <property type="protein sequence ID" value="MCU4744511.1"/>
    <property type="molecule type" value="Genomic_DNA"/>
</dbReference>
<gene>
    <name evidence="1" type="ORF">OB960_24375</name>
</gene>
<dbReference type="RefSeq" id="WP_338006319.1">
    <property type="nucleotide sequence ID" value="NZ_JAOPKA010000030.1"/>
</dbReference>
<comment type="caution">
    <text evidence="1">The sequence shown here is derived from an EMBL/GenBank/DDBJ whole genome shotgun (WGS) entry which is preliminary data.</text>
</comment>
<accession>A0AAP2Z3P7</accession>
<dbReference type="AlphaFoldDB" id="A0AAP2Z3P7"/>
<dbReference type="Proteomes" id="UP001321018">
    <property type="component" value="Unassembled WGS sequence"/>
</dbReference>
<evidence type="ECO:0000313" key="2">
    <source>
        <dbReference type="Proteomes" id="UP001321018"/>
    </source>
</evidence>
<organism evidence="1 2">
    <name type="scientific">Natronoglomus mannanivorans</name>
    <dbReference type="NCBI Taxonomy" id="2979990"/>
    <lineage>
        <taxon>Archaea</taxon>
        <taxon>Methanobacteriati</taxon>
        <taxon>Methanobacteriota</taxon>
        <taxon>Stenosarchaea group</taxon>
        <taxon>Halobacteria</taxon>
        <taxon>Halobacteriales</taxon>
        <taxon>Natrialbaceae</taxon>
        <taxon>Natronoglomus</taxon>
    </lineage>
</organism>
<evidence type="ECO:0000313" key="1">
    <source>
        <dbReference type="EMBL" id="MCU4744511.1"/>
    </source>
</evidence>
<reference evidence="1" key="1">
    <citation type="submission" date="2022-09" db="EMBL/GenBank/DDBJ databases">
        <title>Enrichment on poylsaccharides allowed isolation of novel metabolic and taxonomic groups of Haloarchaea.</title>
        <authorList>
            <person name="Sorokin D.Y."/>
            <person name="Elcheninov A.G."/>
            <person name="Khizhniak T.V."/>
            <person name="Kolganova T.V."/>
            <person name="Kublanov I.V."/>
        </authorList>
    </citation>
    <scope>NUCLEOTIDE SEQUENCE</scope>
    <source>
        <strain evidence="1">AArc-xg1-1</strain>
    </source>
</reference>
<sequence>MNAYNVTVPVLPSEFDSYEELELTIVETAAKSIVDNVDHLDDGDASYVATKVDLNTDELEAVFEEELDDVEVLNVETNTQLGLVTGE</sequence>
<name>A0AAP2Z3P7_9EURY</name>
<protein>
    <submittedName>
        <fullName evidence="1">Uncharacterized protein</fullName>
    </submittedName>
</protein>
<proteinExistence type="predicted"/>